<comment type="similarity">
    <text evidence="8">Belongs to the ATPase delta chain family.</text>
</comment>
<keyword evidence="5 8" id="KW-0472">Membrane</keyword>
<organism evidence="9 10">
    <name type="scientific">Scopulibacillus cellulosilyticus</name>
    <dbReference type="NCBI Taxonomy" id="2665665"/>
    <lineage>
        <taxon>Bacteria</taxon>
        <taxon>Bacillati</taxon>
        <taxon>Bacillota</taxon>
        <taxon>Bacilli</taxon>
        <taxon>Bacillales</taxon>
        <taxon>Sporolactobacillaceae</taxon>
        <taxon>Scopulibacillus</taxon>
    </lineage>
</organism>
<dbReference type="NCBIfam" id="TIGR01145">
    <property type="entry name" value="ATP_synt_delta"/>
    <property type="match status" value="1"/>
</dbReference>
<dbReference type="EMBL" id="JBHTCO010000003">
    <property type="protein sequence ID" value="MFC7391857.1"/>
    <property type="molecule type" value="Genomic_DNA"/>
</dbReference>
<evidence type="ECO:0000256" key="3">
    <source>
        <dbReference type="ARBA" id="ARBA00022781"/>
    </source>
</evidence>
<evidence type="ECO:0000313" key="9">
    <source>
        <dbReference type="EMBL" id="MFC7391857.1"/>
    </source>
</evidence>
<keyword evidence="7 8" id="KW-0066">ATP synthesis</keyword>
<dbReference type="NCBIfam" id="NF004402">
    <property type="entry name" value="PRK05758.2-2"/>
    <property type="match status" value="1"/>
</dbReference>
<evidence type="ECO:0000256" key="5">
    <source>
        <dbReference type="ARBA" id="ARBA00023136"/>
    </source>
</evidence>
<dbReference type="Pfam" id="PF00213">
    <property type="entry name" value="OSCP"/>
    <property type="match status" value="1"/>
</dbReference>
<dbReference type="RefSeq" id="WP_380963287.1">
    <property type="nucleotide sequence ID" value="NZ_JBHTCO010000003.1"/>
</dbReference>
<evidence type="ECO:0000313" key="10">
    <source>
        <dbReference type="Proteomes" id="UP001596505"/>
    </source>
</evidence>
<dbReference type="Proteomes" id="UP001596505">
    <property type="component" value="Unassembled WGS sequence"/>
</dbReference>
<dbReference type="NCBIfam" id="NF004403">
    <property type="entry name" value="PRK05758.2-4"/>
    <property type="match status" value="1"/>
</dbReference>
<protein>
    <recommendedName>
        <fullName evidence="8">ATP synthase subunit delta</fullName>
    </recommendedName>
    <alternativeName>
        <fullName evidence="8">ATP synthase F(1) sector subunit delta</fullName>
    </alternativeName>
    <alternativeName>
        <fullName evidence="8">F-type ATPase subunit delta</fullName>
        <shortName evidence="8">F-ATPase subunit delta</shortName>
    </alternativeName>
</protein>
<keyword evidence="3 8" id="KW-0375">Hydrogen ion transport</keyword>
<reference evidence="10" key="1">
    <citation type="journal article" date="2019" name="Int. J. Syst. Evol. Microbiol.">
        <title>The Global Catalogue of Microorganisms (GCM) 10K type strain sequencing project: providing services to taxonomists for standard genome sequencing and annotation.</title>
        <authorList>
            <consortium name="The Broad Institute Genomics Platform"/>
            <consortium name="The Broad Institute Genome Sequencing Center for Infectious Disease"/>
            <person name="Wu L."/>
            <person name="Ma J."/>
        </authorList>
    </citation>
    <scope>NUCLEOTIDE SEQUENCE [LARGE SCALE GENOMIC DNA]</scope>
    <source>
        <strain evidence="10">CGMCC 1.16305</strain>
    </source>
</reference>
<comment type="caution">
    <text evidence="9">The sequence shown here is derived from an EMBL/GenBank/DDBJ whole genome shotgun (WGS) entry which is preliminary data.</text>
</comment>
<dbReference type="PRINTS" id="PR00125">
    <property type="entry name" value="ATPASEDELTA"/>
</dbReference>
<dbReference type="InterPro" id="IPR000711">
    <property type="entry name" value="ATPase_OSCP/dsu"/>
</dbReference>
<comment type="function">
    <text evidence="8">This protein is part of the stalk that links CF(0) to CF(1). It either transmits conformational changes from CF(0) to CF(1) or is implicated in proton conduction.</text>
</comment>
<gene>
    <name evidence="8" type="primary">atpH</name>
    <name evidence="9" type="ORF">ACFQRG_02465</name>
</gene>
<evidence type="ECO:0000256" key="7">
    <source>
        <dbReference type="ARBA" id="ARBA00023310"/>
    </source>
</evidence>
<evidence type="ECO:0000256" key="2">
    <source>
        <dbReference type="ARBA" id="ARBA00022448"/>
    </source>
</evidence>
<accession>A0ABW2PR92</accession>
<keyword evidence="8" id="KW-1003">Cell membrane</keyword>
<sequence>MSEAVAERYARALFEVAKERETIDAVEEQCQLIGSTINQHRELKSVISHPQINFEDKKAIIEKVFKKDINQEVMNLLKVLIDHRREGIFDEIVDEYTTMANHYRGIVDVVVTTAKPLKEKEKNKLATELGQTLNKKLRIKTKVDPEVIGGILVRIGNRMYDGTMAGKLARFQQELKVAR</sequence>
<name>A0ABW2PR92_9BACL</name>
<evidence type="ECO:0000256" key="8">
    <source>
        <dbReference type="HAMAP-Rule" id="MF_01416"/>
    </source>
</evidence>
<evidence type="ECO:0000256" key="6">
    <source>
        <dbReference type="ARBA" id="ARBA00023196"/>
    </source>
</evidence>
<dbReference type="PANTHER" id="PTHR11910">
    <property type="entry name" value="ATP SYNTHASE DELTA CHAIN"/>
    <property type="match status" value="1"/>
</dbReference>
<keyword evidence="4 8" id="KW-0406">Ion transport</keyword>
<keyword evidence="6 8" id="KW-0139">CF(1)</keyword>
<evidence type="ECO:0000256" key="1">
    <source>
        <dbReference type="ARBA" id="ARBA00004370"/>
    </source>
</evidence>
<keyword evidence="10" id="KW-1185">Reference proteome</keyword>
<dbReference type="Gene3D" id="1.10.520.20">
    <property type="entry name" value="N-terminal domain of the delta subunit of the F1F0-ATP synthase"/>
    <property type="match status" value="1"/>
</dbReference>
<comment type="function">
    <text evidence="8">F(1)F(0) ATP synthase produces ATP from ADP in the presence of a proton or sodium gradient. F-type ATPases consist of two structural domains, F(1) containing the extramembraneous catalytic core and F(0) containing the membrane proton channel, linked together by a central stalk and a peripheral stalk. During catalysis, ATP synthesis in the catalytic domain of F(1) is coupled via a rotary mechanism of the central stalk subunits to proton translocation.</text>
</comment>
<dbReference type="PROSITE" id="PS00389">
    <property type="entry name" value="ATPASE_DELTA"/>
    <property type="match status" value="1"/>
</dbReference>
<dbReference type="InterPro" id="IPR026015">
    <property type="entry name" value="ATP_synth_OSCP/delta_N_sf"/>
</dbReference>
<dbReference type="HAMAP" id="MF_01416">
    <property type="entry name" value="ATP_synth_delta_bact"/>
    <property type="match status" value="1"/>
</dbReference>
<comment type="subcellular location">
    <subcellularLocation>
        <location evidence="8">Cell membrane</location>
        <topology evidence="8">Peripheral membrane protein</topology>
    </subcellularLocation>
    <subcellularLocation>
        <location evidence="1">Membrane</location>
    </subcellularLocation>
</comment>
<dbReference type="SUPFAM" id="SSF47928">
    <property type="entry name" value="N-terminal domain of the delta subunit of the F1F0-ATP synthase"/>
    <property type="match status" value="1"/>
</dbReference>
<keyword evidence="2 8" id="KW-0813">Transport</keyword>
<proteinExistence type="inferred from homology"/>
<evidence type="ECO:0000256" key="4">
    <source>
        <dbReference type="ARBA" id="ARBA00023065"/>
    </source>
</evidence>
<dbReference type="InterPro" id="IPR020781">
    <property type="entry name" value="ATPase_OSCP/d_CS"/>
</dbReference>